<protein>
    <submittedName>
        <fullName evidence="1">Uncharacterized protein</fullName>
    </submittedName>
</protein>
<reference evidence="1 2" key="1">
    <citation type="journal article" date="2023" name="ACS Omega">
        <title>Identification of the Neoaspergillic Acid Biosynthesis Gene Cluster by Establishing an In Vitro CRISPR-Ribonucleoprotein Genetic System in Aspergillus melleus.</title>
        <authorList>
            <person name="Yuan B."/>
            <person name="Grau M.F."/>
            <person name="Murata R.M."/>
            <person name="Torok T."/>
            <person name="Venkateswaran K."/>
            <person name="Stajich J.E."/>
            <person name="Wang C.C.C."/>
        </authorList>
    </citation>
    <scope>NUCLEOTIDE SEQUENCE [LARGE SCALE GENOMIC DNA]</scope>
    <source>
        <strain evidence="1 2">IMV 1140</strain>
    </source>
</reference>
<accession>A0ACC3AN75</accession>
<proteinExistence type="predicted"/>
<dbReference type="EMBL" id="JAOPJF010000119">
    <property type="protein sequence ID" value="KAK1139039.1"/>
    <property type="molecule type" value="Genomic_DNA"/>
</dbReference>
<keyword evidence="2" id="KW-1185">Reference proteome</keyword>
<comment type="caution">
    <text evidence="1">The sequence shown here is derived from an EMBL/GenBank/DDBJ whole genome shotgun (WGS) entry which is preliminary data.</text>
</comment>
<dbReference type="Proteomes" id="UP001177260">
    <property type="component" value="Unassembled WGS sequence"/>
</dbReference>
<gene>
    <name evidence="1" type="ORF">N8T08_001343</name>
</gene>
<organism evidence="1 2">
    <name type="scientific">Aspergillus melleus</name>
    <dbReference type="NCBI Taxonomy" id="138277"/>
    <lineage>
        <taxon>Eukaryota</taxon>
        <taxon>Fungi</taxon>
        <taxon>Dikarya</taxon>
        <taxon>Ascomycota</taxon>
        <taxon>Pezizomycotina</taxon>
        <taxon>Eurotiomycetes</taxon>
        <taxon>Eurotiomycetidae</taxon>
        <taxon>Eurotiales</taxon>
        <taxon>Aspergillaceae</taxon>
        <taxon>Aspergillus</taxon>
        <taxon>Aspergillus subgen. Circumdati</taxon>
    </lineage>
</organism>
<evidence type="ECO:0000313" key="2">
    <source>
        <dbReference type="Proteomes" id="UP001177260"/>
    </source>
</evidence>
<evidence type="ECO:0000313" key="1">
    <source>
        <dbReference type="EMBL" id="KAK1139039.1"/>
    </source>
</evidence>
<name>A0ACC3AN75_9EURO</name>
<sequence>MSEILERVEAKYFIAERHIQQRFEDIDPPKIQQIDPVSLDLERIPNARDRDVDLYPSSLAYTVFTSGSTGKPKGIMHEHHAVAGGLQAVIKNFGLVQSTKFLQFADFAFDTSFCEILGPLVSGGQVCVPSEEQRVENLGSVMEARQVTDASLTPVVVNQLQASQVPHLRHLYIGGEAPSQSIIESWADHVRLSNIYGTSETGIRDTIRLEFSHSDNAKNISRGIDVNRWVVNPSDVSKLQPVGVKGEWLIQTPFLGRGYLGTLLKNPENVVDCRQGITVHKFCDILSG</sequence>